<dbReference type="OrthoDB" id="7064009at2"/>
<dbReference type="EMBL" id="RJMB01000010">
    <property type="protein sequence ID" value="RNL84584.1"/>
    <property type="molecule type" value="Genomic_DNA"/>
</dbReference>
<name>A0A3N0E9R9_9ACTN</name>
<evidence type="ECO:0000256" key="1">
    <source>
        <dbReference type="ARBA" id="ARBA00006484"/>
    </source>
</evidence>
<dbReference type="CDD" id="cd05233">
    <property type="entry name" value="SDR_c"/>
    <property type="match status" value="1"/>
</dbReference>
<dbReference type="PRINTS" id="PR00081">
    <property type="entry name" value="GDHRDH"/>
</dbReference>
<dbReference type="AlphaFoldDB" id="A0A3N0E9R9"/>
<dbReference type="InterPro" id="IPR002347">
    <property type="entry name" value="SDR_fam"/>
</dbReference>
<dbReference type="RefSeq" id="WP_123201401.1">
    <property type="nucleotide sequence ID" value="NZ_RJMB01000010.1"/>
</dbReference>
<organism evidence="3 4">
    <name type="scientific">Halostreptopolyspora alba</name>
    <dbReference type="NCBI Taxonomy" id="2487137"/>
    <lineage>
        <taxon>Bacteria</taxon>
        <taxon>Bacillati</taxon>
        <taxon>Actinomycetota</taxon>
        <taxon>Actinomycetes</taxon>
        <taxon>Streptosporangiales</taxon>
        <taxon>Nocardiopsidaceae</taxon>
        <taxon>Halostreptopolyspora</taxon>
    </lineage>
</organism>
<reference evidence="3 4" key="1">
    <citation type="submission" date="2018-11" db="EMBL/GenBank/DDBJ databases">
        <title>The genome draft of YIM 96095.</title>
        <authorList>
            <person name="Tang S.-K."/>
            <person name="Chunyu W.-X."/>
            <person name="Feng Y.-Z."/>
        </authorList>
    </citation>
    <scope>NUCLEOTIDE SEQUENCE [LARGE SCALE GENOMIC DNA]</scope>
    <source>
        <strain evidence="3 4">YIM 96095</strain>
    </source>
</reference>
<comment type="similarity">
    <text evidence="1">Belongs to the short-chain dehydrogenases/reductases (SDR) family.</text>
</comment>
<dbReference type="FunFam" id="3.40.50.720:FF:000084">
    <property type="entry name" value="Short-chain dehydrogenase reductase"/>
    <property type="match status" value="1"/>
</dbReference>
<dbReference type="SUPFAM" id="SSF51735">
    <property type="entry name" value="NAD(P)-binding Rossmann-fold domains"/>
    <property type="match status" value="1"/>
</dbReference>
<proteinExistence type="inferred from homology"/>
<dbReference type="PANTHER" id="PTHR24321:SF8">
    <property type="entry name" value="ESTRADIOL 17-BETA-DEHYDROGENASE 8-RELATED"/>
    <property type="match status" value="1"/>
</dbReference>
<evidence type="ECO:0000256" key="2">
    <source>
        <dbReference type="ARBA" id="ARBA00023002"/>
    </source>
</evidence>
<sequence>MELSGYRIVVTGSARGMGAATVRAFVAAGANVVGMDLEAQSGQRVAEEATRSGPGVASFRQVDIADAADVTRVFDSAVESLGWLDVLAHPAAIQRPGNAAEVPVADWDQMMAVNVRGTMLTNQAAYRHMAPRGRGAIINFGSVSGLRPEPGAPAYSASKGAVHSWTRTAAAAWGSDGIRVNAILPAIATPMYEEAKERMAEDEMTAHYWRNEYSIAMGQRYGDPDQDLGPVMVFLASEGARFITGQLIPVDGGQTSVR</sequence>
<dbReference type="InterPro" id="IPR036291">
    <property type="entry name" value="NAD(P)-bd_dom_sf"/>
</dbReference>
<comment type="caution">
    <text evidence="3">The sequence shown here is derived from an EMBL/GenBank/DDBJ whole genome shotgun (WGS) entry which is preliminary data.</text>
</comment>
<dbReference type="Pfam" id="PF13561">
    <property type="entry name" value="adh_short_C2"/>
    <property type="match status" value="1"/>
</dbReference>
<dbReference type="PRINTS" id="PR00080">
    <property type="entry name" value="SDRFAMILY"/>
</dbReference>
<dbReference type="Proteomes" id="UP000269198">
    <property type="component" value="Unassembled WGS sequence"/>
</dbReference>
<dbReference type="GO" id="GO:0016491">
    <property type="term" value="F:oxidoreductase activity"/>
    <property type="evidence" value="ECO:0007669"/>
    <property type="project" value="UniProtKB-KW"/>
</dbReference>
<dbReference type="InterPro" id="IPR020904">
    <property type="entry name" value="Sc_DH/Rdtase_CS"/>
</dbReference>
<evidence type="ECO:0000313" key="4">
    <source>
        <dbReference type="Proteomes" id="UP000269198"/>
    </source>
</evidence>
<protein>
    <submittedName>
        <fullName evidence="3">SDR family oxidoreductase</fullName>
    </submittedName>
</protein>
<dbReference type="PANTHER" id="PTHR24321">
    <property type="entry name" value="DEHYDROGENASES, SHORT CHAIN"/>
    <property type="match status" value="1"/>
</dbReference>
<dbReference type="PROSITE" id="PS00061">
    <property type="entry name" value="ADH_SHORT"/>
    <property type="match status" value="1"/>
</dbReference>
<evidence type="ECO:0000313" key="3">
    <source>
        <dbReference type="EMBL" id="RNL84584.1"/>
    </source>
</evidence>
<keyword evidence="2" id="KW-0560">Oxidoreductase</keyword>
<keyword evidence="4" id="KW-1185">Reference proteome</keyword>
<accession>A0A3N0E9R9</accession>
<dbReference type="Gene3D" id="3.40.50.720">
    <property type="entry name" value="NAD(P)-binding Rossmann-like Domain"/>
    <property type="match status" value="1"/>
</dbReference>
<gene>
    <name evidence="3" type="ORF">EFW17_11770</name>
</gene>